<reference evidence="3 4" key="1">
    <citation type="submission" date="2015-12" db="EMBL/GenBank/DDBJ databases">
        <title>Genome sequence of Tistrella mobilis MCCC 1A02139.</title>
        <authorList>
            <person name="Lu L."/>
            <person name="Lai Q."/>
            <person name="Shao Z."/>
            <person name="Qian P."/>
        </authorList>
    </citation>
    <scope>NUCLEOTIDE SEQUENCE [LARGE SCALE GENOMIC DNA]</scope>
    <source>
        <strain evidence="3 4">MCCC 1A02139</strain>
    </source>
</reference>
<evidence type="ECO:0000313" key="4">
    <source>
        <dbReference type="Proteomes" id="UP000075787"/>
    </source>
</evidence>
<dbReference type="Pfam" id="PF00171">
    <property type="entry name" value="Aldedh"/>
    <property type="match status" value="1"/>
</dbReference>
<feature type="domain" description="Aldehyde dehydrogenase" evidence="2">
    <location>
        <begin position="39"/>
        <end position="82"/>
    </location>
</feature>
<protein>
    <recommendedName>
        <fullName evidence="2">Aldehyde dehydrogenase domain-containing protein</fullName>
    </recommendedName>
</protein>
<comment type="caution">
    <text evidence="3">The sequence shown here is derived from an EMBL/GenBank/DDBJ whole genome shotgun (WGS) entry which is preliminary data.</text>
</comment>
<evidence type="ECO:0000256" key="1">
    <source>
        <dbReference type="ARBA" id="ARBA00023002"/>
    </source>
</evidence>
<gene>
    <name evidence="3" type="ORF">AUP44_20825</name>
</gene>
<dbReference type="InterPro" id="IPR015590">
    <property type="entry name" value="Aldehyde_DH_dom"/>
</dbReference>
<dbReference type="Proteomes" id="UP000075787">
    <property type="component" value="Unassembled WGS sequence"/>
</dbReference>
<dbReference type="InterPro" id="IPR016161">
    <property type="entry name" value="Ald_DH/histidinol_DH"/>
</dbReference>
<dbReference type="EMBL" id="LPZR01000031">
    <property type="protein sequence ID" value="KYO57300.1"/>
    <property type="molecule type" value="Genomic_DNA"/>
</dbReference>
<dbReference type="AlphaFoldDB" id="A0A162LUY8"/>
<accession>A0A162LUY8</accession>
<dbReference type="GO" id="GO:0016491">
    <property type="term" value="F:oxidoreductase activity"/>
    <property type="evidence" value="ECO:0007669"/>
    <property type="project" value="UniProtKB-KW"/>
</dbReference>
<dbReference type="InterPro" id="IPR016162">
    <property type="entry name" value="Ald_DH_N"/>
</dbReference>
<dbReference type="Gene3D" id="3.40.605.10">
    <property type="entry name" value="Aldehyde Dehydrogenase, Chain A, domain 1"/>
    <property type="match status" value="1"/>
</dbReference>
<proteinExistence type="predicted"/>
<organism evidence="3 4">
    <name type="scientific">Tistrella mobilis</name>
    <dbReference type="NCBI Taxonomy" id="171437"/>
    <lineage>
        <taxon>Bacteria</taxon>
        <taxon>Pseudomonadati</taxon>
        <taxon>Pseudomonadota</taxon>
        <taxon>Alphaproteobacteria</taxon>
        <taxon>Geminicoccales</taxon>
        <taxon>Geminicoccaceae</taxon>
        <taxon>Tistrella</taxon>
    </lineage>
</organism>
<dbReference type="RefSeq" id="WP_156503005.1">
    <property type="nucleotide sequence ID" value="NZ_LPZR01000031.1"/>
</dbReference>
<name>A0A162LUY8_9PROT</name>
<evidence type="ECO:0000313" key="3">
    <source>
        <dbReference type="EMBL" id="KYO57300.1"/>
    </source>
</evidence>
<sequence>MTVQTSTAPTAPTAPAADAIIAAWQGLNLIGGERLAATATLPVIAPATGAEIGVTAASGPAEVDAAVAAARAAWPGWAAMPA</sequence>
<evidence type="ECO:0000259" key="2">
    <source>
        <dbReference type="Pfam" id="PF00171"/>
    </source>
</evidence>
<keyword evidence="1" id="KW-0560">Oxidoreductase</keyword>
<feature type="non-terminal residue" evidence="3">
    <location>
        <position position="82"/>
    </location>
</feature>
<dbReference type="SUPFAM" id="SSF53720">
    <property type="entry name" value="ALDH-like"/>
    <property type="match status" value="1"/>
</dbReference>